<sequence length="198" mass="22104">MKRLLVCLLLLWAIWWCFLRDNPAEDPPAGYRIADEPDQQIIDQPAWQAKGWTIRPLASYAMRARVLSKKRYYFDDTASIAPIDLALGWGSMSDTAVLSHVTVGQSGRWYDFFADAECPVSLGELATQSANVHCLPANDEVLDTLQSLRKNSLVSLKGYLVEATKDGAPPWKSSLERGDSGNGACEIFWITEAYEFTP</sequence>
<accession>A0A146G6Y4</accession>
<reference evidence="2" key="1">
    <citation type="journal article" date="2017" name="Genome Announc.">
        <title>Draft Genome Sequence of Terrimicrobium sacchariphilum NM-5T, a Facultative Anaerobic Soil Bacterium of the Class Spartobacteria.</title>
        <authorList>
            <person name="Qiu Y.L."/>
            <person name="Tourlousse D.M."/>
            <person name="Matsuura N."/>
            <person name="Ohashi A."/>
            <person name="Sekiguchi Y."/>
        </authorList>
    </citation>
    <scope>NUCLEOTIDE SEQUENCE [LARGE SCALE GENOMIC DNA]</scope>
    <source>
        <strain evidence="2">NM-5</strain>
    </source>
</reference>
<evidence type="ECO:0000313" key="2">
    <source>
        <dbReference type="Proteomes" id="UP000076023"/>
    </source>
</evidence>
<name>A0A146G6Y4_TERSA</name>
<dbReference type="OrthoDB" id="6706661at2"/>
<keyword evidence="2" id="KW-1185">Reference proteome</keyword>
<evidence type="ECO:0000313" key="1">
    <source>
        <dbReference type="EMBL" id="GAT33499.1"/>
    </source>
</evidence>
<protein>
    <submittedName>
        <fullName evidence="1">Uncharacterized protein</fullName>
    </submittedName>
</protein>
<dbReference type="AlphaFoldDB" id="A0A146G6Y4"/>
<gene>
    <name evidence="1" type="ORF">TSACC_21916</name>
</gene>
<comment type="caution">
    <text evidence="1">The sequence shown here is derived from an EMBL/GenBank/DDBJ whole genome shotgun (WGS) entry which is preliminary data.</text>
</comment>
<dbReference type="STRING" id="690879.TSACC_21916"/>
<organism evidence="1 2">
    <name type="scientific">Terrimicrobium sacchariphilum</name>
    <dbReference type="NCBI Taxonomy" id="690879"/>
    <lineage>
        <taxon>Bacteria</taxon>
        <taxon>Pseudomonadati</taxon>
        <taxon>Verrucomicrobiota</taxon>
        <taxon>Terrimicrobiia</taxon>
        <taxon>Terrimicrobiales</taxon>
        <taxon>Terrimicrobiaceae</taxon>
        <taxon>Terrimicrobium</taxon>
    </lineage>
</organism>
<dbReference type="Proteomes" id="UP000076023">
    <property type="component" value="Unassembled WGS sequence"/>
</dbReference>
<dbReference type="EMBL" id="BDCO01000002">
    <property type="protein sequence ID" value="GAT33499.1"/>
    <property type="molecule type" value="Genomic_DNA"/>
</dbReference>
<dbReference type="RefSeq" id="WP_075079226.1">
    <property type="nucleotide sequence ID" value="NZ_BDCO01000002.1"/>
</dbReference>
<dbReference type="InParanoid" id="A0A146G6Y4"/>
<proteinExistence type="predicted"/>